<dbReference type="Proteomes" id="UP001162501">
    <property type="component" value="Chromosome 13"/>
</dbReference>
<gene>
    <name evidence="1" type="ORF">MRATA1EN22A_LOCUS5010</name>
</gene>
<reference evidence="1" key="1">
    <citation type="submission" date="2023-05" db="EMBL/GenBank/DDBJ databases">
        <authorList>
            <consortium name="ELIXIR-Norway"/>
        </authorList>
    </citation>
    <scope>NUCLEOTIDE SEQUENCE</scope>
</reference>
<dbReference type="EMBL" id="OX596097">
    <property type="protein sequence ID" value="CAM9614105.1"/>
    <property type="molecule type" value="Genomic_DNA"/>
</dbReference>
<protein>
    <submittedName>
        <fullName evidence="1">Uncharacterized protein</fullName>
    </submittedName>
</protein>
<evidence type="ECO:0000313" key="1">
    <source>
        <dbReference type="EMBL" id="CAM9614105.1"/>
    </source>
</evidence>
<sequence>MILLLLDRICTQASPLAPLQMDMGWQHKQSADQRVLGELCERRKPEKGTPGSSLIFPAIQAKSTWDPGNQPPQSGEVPCPAHSAGDSQMGMVFSVLASWDSGLGNPSTVTAFSDTSDIWPGFIPDAFGHLPGGNQRSRGHVGRICFQPEKADVGSEPGGLGMSTRLSRESGL</sequence>
<name>A0AC59YEL5_RANTA</name>
<organism evidence="1 2">
    <name type="scientific">Rangifer tarandus platyrhynchus</name>
    <name type="common">Svalbard reindeer</name>
    <dbReference type="NCBI Taxonomy" id="3082113"/>
    <lineage>
        <taxon>Eukaryota</taxon>
        <taxon>Metazoa</taxon>
        <taxon>Chordata</taxon>
        <taxon>Craniata</taxon>
        <taxon>Vertebrata</taxon>
        <taxon>Euteleostomi</taxon>
        <taxon>Mammalia</taxon>
        <taxon>Eutheria</taxon>
        <taxon>Laurasiatheria</taxon>
        <taxon>Artiodactyla</taxon>
        <taxon>Ruminantia</taxon>
        <taxon>Pecora</taxon>
        <taxon>Cervidae</taxon>
        <taxon>Odocoileinae</taxon>
        <taxon>Rangifer</taxon>
    </lineage>
</organism>
<reference evidence="1" key="2">
    <citation type="submission" date="2025-03" db="EMBL/GenBank/DDBJ databases">
        <authorList>
            <consortium name="ELIXIR-Norway"/>
            <consortium name="Elixir Norway"/>
        </authorList>
    </citation>
    <scope>NUCLEOTIDE SEQUENCE</scope>
</reference>
<proteinExistence type="predicted"/>
<accession>A0AC59YEL5</accession>
<evidence type="ECO:0000313" key="2">
    <source>
        <dbReference type="Proteomes" id="UP001162501"/>
    </source>
</evidence>